<reference evidence="2" key="1">
    <citation type="submission" date="2017-04" db="EMBL/GenBank/DDBJ databases">
        <authorList>
            <person name="Varghese N."/>
            <person name="Submissions S."/>
        </authorList>
    </citation>
    <scope>NUCLEOTIDE SEQUENCE [LARGE SCALE GENOMIC DNA]</scope>
    <source>
        <strain evidence="2">K3S</strain>
    </source>
</reference>
<evidence type="ECO:0000313" key="2">
    <source>
        <dbReference type="Proteomes" id="UP000192906"/>
    </source>
</evidence>
<keyword evidence="1" id="KW-0548">Nucleotidyltransferase</keyword>
<dbReference type="Gene3D" id="3.90.550.10">
    <property type="entry name" value="Spore Coat Polysaccharide Biosynthesis Protein SpsA, Chain A"/>
    <property type="match status" value="1"/>
</dbReference>
<keyword evidence="2" id="KW-1185">Reference proteome</keyword>
<dbReference type="OrthoDB" id="9805604at2"/>
<organism evidence="1 2">
    <name type="scientific">Desulfovibrio gilichinskyi</name>
    <dbReference type="NCBI Taxonomy" id="1519643"/>
    <lineage>
        <taxon>Bacteria</taxon>
        <taxon>Pseudomonadati</taxon>
        <taxon>Thermodesulfobacteriota</taxon>
        <taxon>Desulfovibrionia</taxon>
        <taxon>Desulfovibrionales</taxon>
        <taxon>Desulfovibrionaceae</taxon>
        <taxon>Desulfovibrio</taxon>
    </lineage>
</organism>
<sequence length="237" mass="26750">MNSKKAIAVIPARGGSKRLPKKNILKMLGKPMIGYTIEAALESGLFDRVVVSTDCPEISDISKSLGAEVPFMRDQNIADDITPVSAATLDALNRLDPESNEYEYICQLMANCPMRDASDIIASFKHFTAANARTQISVTRYGWLNPWWAMEMEAGKPLTPLFAEKLKERSQDLPSLFCPTGAIWWATCEVLREEKTFHTQDRRGFELSWKKAVDIDDHDDWDMAEFLMARKLDGEAR</sequence>
<dbReference type="NCBIfam" id="TIGR03584">
    <property type="entry name" value="PseF"/>
    <property type="match status" value="1"/>
</dbReference>
<dbReference type="InterPro" id="IPR003329">
    <property type="entry name" value="Cytidylyl_trans"/>
</dbReference>
<gene>
    <name evidence="1" type="ORF">SAMN06295933_2950</name>
</gene>
<protein>
    <submittedName>
        <fullName evidence="1">N-acylneuraminate cytidylyltransferase</fullName>
    </submittedName>
</protein>
<dbReference type="Pfam" id="PF02348">
    <property type="entry name" value="CTP_transf_3"/>
    <property type="match status" value="1"/>
</dbReference>
<dbReference type="PANTHER" id="PTHR21485">
    <property type="entry name" value="HAD SUPERFAMILY MEMBERS CMAS AND KDSC"/>
    <property type="match status" value="1"/>
</dbReference>
<dbReference type="STRING" id="1519643.SAMN06295933_2950"/>
<dbReference type="RefSeq" id="WP_085103571.1">
    <property type="nucleotide sequence ID" value="NZ_FWZU01000005.1"/>
</dbReference>
<dbReference type="InterPro" id="IPR050793">
    <property type="entry name" value="CMP-NeuNAc_synthase"/>
</dbReference>
<dbReference type="AlphaFoldDB" id="A0A1X7EI98"/>
<dbReference type="CDD" id="cd02513">
    <property type="entry name" value="CMP-NeuAc_Synthase"/>
    <property type="match status" value="1"/>
</dbReference>
<keyword evidence="1" id="KW-0808">Transferase</keyword>
<dbReference type="SUPFAM" id="SSF53448">
    <property type="entry name" value="Nucleotide-diphospho-sugar transferases"/>
    <property type="match status" value="1"/>
</dbReference>
<evidence type="ECO:0000313" key="1">
    <source>
        <dbReference type="EMBL" id="SMF34025.1"/>
    </source>
</evidence>
<name>A0A1X7EI98_9BACT</name>
<accession>A0A1X7EI98</accession>
<proteinExistence type="predicted"/>
<dbReference type="EMBL" id="FWZU01000005">
    <property type="protein sequence ID" value="SMF34025.1"/>
    <property type="molecule type" value="Genomic_DNA"/>
</dbReference>
<dbReference type="InterPro" id="IPR029044">
    <property type="entry name" value="Nucleotide-diphossugar_trans"/>
</dbReference>
<dbReference type="GO" id="GO:0008781">
    <property type="term" value="F:N-acylneuraminate cytidylyltransferase activity"/>
    <property type="evidence" value="ECO:0007669"/>
    <property type="project" value="TreeGrafter"/>
</dbReference>
<dbReference type="PANTHER" id="PTHR21485:SF6">
    <property type="entry name" value="N-ACYLNEURAMINATE CYTIDYLYLTRANSFERASE-RELATED"/>
    <property type="match status" value="1"/>
</dbReference>
<dbReference type="Proteomes" id="UP000192906">
    <property type="component" value="Unassembled WGS sequence"/>
</dbReference>
<dbReference type="InterPro" id="IPR020039">
    <property type="entry name" value="PseF"/>
</dbReference>